<dbReference type="KEGG" id="crq:GCK72_013760"/>
<dbReference type="AlphaFoldDB" id="A0A6A5GRZ4"/>
<evidence type="ECO:0000256" key="1">
    <source>
        <dbReference type="SAM" id="MobiDB-lite"/>
    </source>
</evidence>
<protein>
    <submittedName>
        <fullName evidence="3">Uncharacterized protein</fullName>
    </submittedName>
</protein>
<gene>
    <name evidence="3" type="ORF">GCK72_013760</name>
</gene>
<dbReference type="PANTHER" id="PTHR21749:SF5">
    <property type="entry name" value="ACTIVIN_RECP DOMAIN-CONTAINING PROTEIN"/>
    <property type="match status" value="1"/>
</dbReference>
<evidence type="ECO:0000313" key="3">
    <source>
        <dbReference type="EMBL" id="KAF1757305.1"/>
    </source>
</evidence>
<evidence type="ECO:0000313" key="4">
    <source>
        <dbReference type="Proteomes" id="UP000483820"/>
    </source>
</evidence>
<proteinExistence type="predicted"/>
<dbReference type="PANTHER" id="PTHR21749">
    <property type="entry name" value="PRION-LIKE- Q/N-RICH -DOMAIN-BEARING PROTEIN PROTEIN 24"/>
    <property type="match status" value="1"/>
</dbReference>
<keyword evidence="2" id="KW-0732">Signal</keyword>
<comment type="caution">
    <text evidence="3">The sequence shown here is derived from an EMBL/GenBank/DDBJ whole genome shotgun (WGS) entry which is preliminary data.</text>
</comment>
<dbReference type="GeneID" id="9811498"/>
<name>A0A6A5GRZ4_CAERE</name>
<sequence length="212" mass="23275">MPIRLLPLLVFLLVFPIFSNSIEIRCYAGLKYVVGQEVLQDTENCDAILGMGESYCYKFMEETSLNEVVKMGCSSFFCNGIRNRCMETDLLGMRGTLCCCNDRHYCNSKSIVKMATFHILLLILLSYGFSILATEACAIPTADLSPAKLADVPVSGADVALPKKNPTATETTPPVGNDVEQSGDKSEENSNSRYQPITIFSAILTVILCKMV</sequence>
<organism evidence="3 4">
    <name type="scientific">Caenorhabditis remanei</name>
    <name type="common">Caenorhabditis vulgaris</name>
    <dbReference type="NCBI Taxonomy" id="31234"/>
    <lineage>
        <taxon>Eukaryota</taxon>
        <taxon>Metazoa</taxon>
        <taxon>Ecdysozoa</taxon>
        <taxon>Nematoda</taxon>
        <taxon>Chromadorea</taxon>
        <taxon>Rhabditida</taxon>
        <taxon>Rhabditina</taxon>
        <taxon>Rhabditomorpha</taxon>
        <taxon>Rhabditoidea</taxon>
        <taxon>Rhabditidae</taxon>
        <taxon>Peloderinae</taxon>
        <taxon>Caenorhabditis</taxon>
    </lineage>
</organism>
<dbReference type="Proteomes" id="UP000483820">
    <property type="component" value="Chromosome IV"/>
</dbReference>
<evidence type="ECO:0000256" key="2">
    <source>
        <dbReference type="SAM" id="SignalP"/>
    </source>
</evidence>
<dbReference type="RefSeq" id="XP_003089377.2">
    <property type="nucleotide sequence ID" value="XM_003089329.2"/>
</dbReference>
<feature type="signal peptide" evidence="2">
    <location>
        <begin position="1"/>
        <end position="21"/>
    </location>
</feature>
<feature type="region of interest" description="Disordered" evidence="1">
    <location>
        <begin position="161"/>
        <end position="191"/>
    </location>
</feature>
<dbReference type="EMBL" id="WUAV01000004">
    <property type="protein sequence ID" value="KAF1757305.1"/>
    <property type="molecule type" value="Genomic_DNA"/>
</dbReference>
<dbReference type="CTD" id="9811498"/>
<reference evidence="3 4" key="1">
    <citation type="submission" date="2019-12" db="EMBL/GenBank/DDBJ databases">
        <title>Chromosome-level assembly of the Caenorhabditis remanei genome.</title>
        <authorList>
            <person name="Teterina A.A."/>
            <person name="Willis J.H."/>
            <person name="Phillips P.C."/>
        </authorList>
    </citation>
    <scope>NUCLEOTIDE SEQUENCE [LARGE SCALE GENOMIC DNA]</scope>
    <source>
        <strain evidence="3 4">PX506</strain>
        <tissue evidence="3">Whole organism</tissue>
    </source>
</reference>
<accession>A0A6A5GRZ4</accession>
<feature type="chain" id="PRO_5025489059" evidence="2">
    <location>
        <begin position="22"/>
        <end position="212"/>
    </location>
</feature>